<dbReference type="NCBIfam" id="TIGR02890">
    <property type="entry name" value="bacill_yteA"/>
    <property type="match status" value="1"/>
</dbReference>
<dbReference type="RefSeq" id="WP_068537632.1">
    <property type="nucleotide sequence ID" value="NZ_LVJH01000070.1"/>
</dbReference>
<keyword evidence="3" id="KW-0862">Zinc</keyword>
<dbReference type="InterPro" id="IPR014240">
    <property type="entry name" value="YteA"/>
</dbReference>
<dbReference type="EMBL" id="LVJH01000070">
    <property type="protein sequence ID" value="OAB33888.1"/>
    <property type="molecule type" value="Genomic_DNA"/>
</dbReference>
<dbReference type="STRING" id="494026.PGLA_23545"/>
<dbReference type="OrthoDB" id="9811543at2"/>
<keyword evidence="1" id="KW-0479">Metal-binding</keyword>
<evidence type="ECO:0000313" key="6">
    <source>
        <dbReference type="EMBL" id="OAB33888.1"/>
    </source>
</evidence>
<evidence type="ECO:0000256" key="1">
    <source>
        <dbReference type="ARBA" id="ARBA00022723"/>
    </source>
</evidence>
<proteinExistence type="predicted"/>
<keyword evidence="2" id="KW-0863">Zinc-finger</keyword>
<dbReference type="PANTHER" id="PTHR33823:SF4">
    <property type="entry name" value="GENERAL STRESS PROTEIN 16O"/>
    <property type="match status" value="1"/>
</dbReference>
<feature type="domain" description="Zinc finger DksA/TraR C4-type" evidence="5">
    <location>
        <begin position="91"/>
        <end position="119"/>
    </location>
</feature>
<dbReference type="InterPro" id="IPR037187">
    <property type="entry name" value="DnaK_N"/>
</dbReference>
<name>A0A168D5P7_9BACL</name>
<evidence type="ECO:0000256" key="2">
    <source>
        <dbReference type="ARBA" id="ARBA00022771"/>
    </source>
</evidence>
<dbReference type="PROSITE" id="PS51128">
    <property type="entry name" value="ZF_DKSA_2"/>
    <property type="match status" value="1"/>
</dbReference>
<dbReference type="SUPFAM" id="SSF109635">
    <property type="entry name" value="DnaK suppressor protein DksA, alpha-hairpin domain"/>
    <property type="match status" value="1"/>
</dbReference>
<gene>
    <name evidence="6" type="ORF">PGLA_23545</name>
</gene>
<dbReference type="GO" id="GO:0008270">
    <property type="term" value="F:zinc ion binding"/>
    <property type="evidence" value="ECO:0007669"/>
    <property type="project" value="UniProtKB-KW"/>
</dbReference>
<feature type="zinc finger region" description="dksA C4-type" evidence="4">
    <location>
        <begin position="96"/>
        <end position="120"/>
    </location>
</feature>
<dbReference type="InterPro" id="IPR000962">
    <property type="entry name" value="Znf_DskA_TraR"/>
</dbReference>
<reference evidence="6 7" key="1">
    <citation type="submission" date="2016-03" db="EMBL/GenBank/DDBJ databases">
        <title>Draft genome sequence of Paenibacillus glacialis DSM 22343.</title>
        <authorList>
            <person name="Shin S.-K."/>
            <person name="Yi H."/>
        </authorList>
    </citation>
    <scope>NUCLEOTIDE SEQUENCE [LARGE SCALE GENOMIC DNA]</scope>
    <source>
        <strain evidence="6 7">DSM 22343</strain>
    </source>
</reference>
<dbReference type="Gene3D" id="1.20.120.910">
    <property type="entry name" value="DksA, coiled-coil domain"/>
    <property type="match status" value="1"/>
</dbReference>
<comment type="caution">
    <text evidence="6">The sequence shown here is derived from an EMBL/GenBank/DDBJ whole genome shotgun (WGS) entry which is preliminary data.</text>
</comment>
<dbReference type="AlphaFoldDB" id="A0A168D5P7"/>
<dbReference type="Proteomes" id="UP000076967">
    <property type="component" value="Unassembled WGS sequence"/>
</dbReference>
<sequence>MTQSLSPSQINHLRRQLELEREDLIQRTKDNDHYGLEDAMRDSTGELSNIDNHPADVATELYYREMDISLLEHDALQLERIETSLARIDNGTYGRCSICHQVIPYDRLEAVPETGFCKDHSPRQVVSNDRPVEEELLMPPFGRTSLDERDDQNGFDGEDTWQTLERWGTSNSPAMAEGNNIESYNEMAIEADEEIEGCVEPLESFLASDIEGNPIGIIRNRHYFAYMEKGEGVNSLEDDPTM</sequence>
<dbReference type="Pfam" id="PF01258">
    <property type="entry name" value="zf-dskA_traR"/>
    <property type="match status" value="1"/>
</dbReference>
<keyword evidence="7" id="KW-1185">Reference proteome</keyword>
<protein>
    <submittedName>
        <fullName evidence="6">Molecular chaperone DnaK</fullName>
    </submittedName>
</protein>
<organism evidence="6 7">
    <name type="scientific">Paenibacillus glacialis</name>
    <dbReference type="NCBI Taxonomy" id="494026"/>
    <lineage>
        <taxon>Bacteria</taxon>
        <taxon>Bacillati</taxon>
        <taxon>Bacillota</taxon>
        <taxon>Bacilli</taxon>
        <taxon>Bacillales</taxon>
        <taxon>Paenibacillaceae</taxon>
        <taxon>Paenibacillus</taxon>
    </lineage>
</organism>
<evidence type="ECO:0000256" key="4">
    <source>
        <dbReference type="PROSITE-ProRule" id="PRU00510"/>
    </source>
</evidence>
<evidence type="ECO:0000259" key="5">
    <source>
        <dbReference type="Pfam" id="PF01258"/>
    </source>
</evidence>
<accession>A0A168D5P7</accession>
<evidence type="ECO:0000313" key="7">
    <source>
        <dbReference type="Proteomes" id="UP000076967"/>
    </source>
</evidence>
<dbReference type="PANTHER" id="PTHR33823">
    <property type="entry name" value="RNA POLYMERASE-BINDING TRANSCRIPTION FACTOR DKSA-RELATED"/>
    <property type="match status" value="1"/>
</dbReference>
<evidence type="ECO:0000256" key="3">
    <source>
        <dbReference type="ARBA" id="ARBA00022833"/>
    </source>
</evidence>